<feature type="compositionally biased region" description="Pro residues" evidence="1">
    <location>
        <begin position="1150"/>
        <end position="1167"/>
    </location>
</feature>
<dbReference type="Pfam" id="PF07792">
    <property type="entry name" value="Afi1"/>
    <property type="match status" value="1"/>
</dbReference>
<dbReference type="InterPro" id="IPR052809">
    <property type="entry name" value="Actin_polarity_regulatory"/>
</dbReference>
<dbReference type="Pfam" id="PF08616">
    <property type="entry name" value="SPA"/>
    <property type="match status" value="1"/>
</dbReference>
<feature type="region of interest" description="Disordered" evidence="1">
    <location>
        <begin position="1029"/>
        <end position="1060"/>
    </location>
</feature>
<evidence type="ECO:0000313" key="4">
    <source>
        <dbReference type="Proteomes" id="UP001212152"/>
    </source>
</evidence>
<feature type="domain" description="UDENN" evidence="2">
    <location>
        <begin position="11"/>
        <end position="673"/>
    </location>
</feature>
<feature type="compositionally biased region" description="Low complexity" evidence="1">
    <location>
        <begin position="1120"/>
        <end position="1136"/>
    </location>
</feature>
<dbReference type="InterPro" id="IPR037516">
    <property type="entry name" value="Tripartite_DENN"/>
</dbReference>
<feature type="compositionally biased region" description="Low complexity" evidence="1">
    <location>
        <begin position="1168"/>
        <end position="1177"/>
    </location>
</feature>
<feature type="compositionally biased region" description="Low complexity" evidence="1">
    <location>
        <begin position="1103"/>
        <end position="1112"/>
    </location>
</feature>
<feature type="compositionally biased region" description="Basic and acidic residues" evidence="1">
    <location>
        <begin position="1178"/>
        <end position="1188"/>
    </location>
</feature>
<comment type="caution">
    <text evidence="3">The sequence shown here is derived from an EMBL/GenBank/DDBJ whole genome shotgun (WGS) entry which is preliminary data.</text>
</comment>
<keyword evidence="4" id="KW-1185">Reference proteome</keyword>
<feature type="compositionally biased region" description="Polar residues" evidence="1">
    <location>
        <begin position="1085"/>
        <end position="1102"/>
    </location>
</feature>
<name>A0AAD5TDA1_9FUNG</name>
<feature type="region of interest" description="Disordered" evidence="1">
    <location>
        <begin position="927"/>
        <end position="957"/>
    </location>
</feature>
<dbReference type="InterPro" id="IPR012860">
    <property type="entry name" value="Afi1_N"/>
</dbReference>
<sequence length="1224" mass="134115">MAVPSLFAAVDAILVAEFDIDKGSALTFQYPCSTGTDAHVLSELMLPDGAHNREEDWTMFLLNQTEAADEKTRRARRLEEFIRIHPDHSALTATAYKYDADTKEWRMHGQSPNVMLHLTPNACLLWDDRFAESVDISARGPTERAGYSRAAPLCVYVYTNAGTWGIRFLTEEDEVYWLEYMDRTRGVCNPGRETPPSPPALFDEDESSAPKPSTYVLNLVRTKHISNVRRGARVKAMAVASRYQWVHVFKPLLVLALDKFFNEPTIVILEELYHAINSMDMSRMPRLSIRQKNIFRDAEDNTVLDDVLKDDEAKLGPIISHTKSGSTSSDATQILTSDGPVWSSAAAASLKKLGKDRQYFETNVVYGGIKMPVRIPLALYPEEVGESSLARLLLKFGHATAIAAPPSAGARESTSSGSASNINSHSAPPIKWRNAVPYCWHPHLDVGPFTHPILVLLNAILTEKRVVFLGDKRPSGEVADYVLAACSLVGGGGLLRGFTERCFPYVSLPGLDQLLAVPGFIAGVTNPVFEEQQAWWDVLCNIGTGKITVSQRLIQASPLHDRETSREREKEWFKTSGHETDHDFIPEAMAAAQAHASEFYIRQKFLAYIRRFADVTAAYEDHLRNQGDRKSGYNVDQLNIGRGPFFVNERACLREMTILRNRVEGWRSTRSYMYYKQDLPTMTQRRAVADLDPRYTVALLRAGAIAHPPSVSTLFQSLQSTYGIADANMVEELLSLLPQSQGGLYPLATGLFHGRWETRRATVRMLRIIAWDRIGHKFIAHLNPMVKLTYIRVHREFYGDEPVPGIPNIVNDTQPPNGVSAANSLRVPGSDPVPSNPPSTRTSPSSSPLPPRSAVPIVSSVSQSSLASSATSTAPSTAPVSPMVKRMLLQQQQKQEQLKAKLVALGNEASEPTFQDTLNPEFAARRELPLPPLPDPVHSDGIAEAPAPSLDSAGAALGDVPLAPRRFESMPASVTNSPHPSPPRLPPPPDNYVPDQSKSLPPLVVTSPGSPRRNPRTQLIGMLDSYHHAVPSANSPHLSTSPSNSPNSPTSPRHMTSTQSVAAATLPSFPPLMSAVAGSIPAISRQDSPSRDQYAQGSAMGQSSPPVSSSSPRMQAHYHQQPQQYYTYYTPPWTQPSGSEQHAASAVSPPSLPDPPASGPGSPPVLSPRPTAAPATPNRDEQALRSPDDSDEGAGQSSFFDEEDDDDGGYATFMELYGRDEDSP</sequence>
<feature type="region of interest" description="Disordered" evidence="1">
    <location>
        <begin position="808"/>
        <end position="855"/>
    </location>
</feature>
<feature type="region of interest" description="Disordered" evidence="1">
    <location>
        <begin position="188"/>
        <end position="210"/>
    </location>
</feature>
<proteinExistence type="predicted"/>
<dbReference type="PANTHER" id="PTHR28245:SF1">
    <property type="entry name" value="ARF3-INTERACTING PROTEIN 1"/>
    <property type="match status" value="1"/>
</dbReference>
<reference evidence="3" key="1">
    <citation type="submission" date="2020-05" db="EMBL/GenBank/DDBJ databases">
        <title>Phylogenomic resolution of chytrid fungi.</title>
        <authorList>
            <person name="Stajich J.E."/>
            <person name="Amses K."/>
            <person name="Simmons R."/>
            <person name="Seto K."/>
            <person name="Myers J."/>
            <person name="Bonds A."/>
            <person name="Quandt C.A."/>
            <person name="Barry K."/>
            <person name="Liu P."/>
            <person name="Grigoriev I."/>
            <person name="Longcore J.E."/>
            <person name="James T.Y."/>
        </authorList>
    </citation>
    <scope>NUCLEOTIDE SEQUENCE</scope>
    <source>
        <strain evidence="3">JEL0379</strain>
    </source>
</reference>
<evidence type="ECO:0000259" key="2">
    <source>
        <dbReference type="PROSITE" id="PS50211"/>
    </source>
</evidence>
<feature type="compositionally biased region" description="Polar residues" evidence="1">
    <location>
        <begin position="810"/>
        <end position="823"/>
    </location>
</feature>
<dbReference type="GO" id="GO:0051666">
    <property type="term" value="P:actin cortical patch localization"/>
    <property type="evidence" value="ECO:0007669"/>
    <property type="project" value="TreeGrafter"/>
</dbReference>
<feature type="region of interest" description="Disordered" evidence="1">
    <location>
        <begin position="970"/>
        <end position="1017"/>
    </location>
</feature>
<gene>
    <name evidence="3" type="ORF">HDU87_008390</name>
</gene>
<feature type="compositionally biased region" description="Pro residues" evidence="1">
    <location>
        <begin position="979"/>
        <end position="991"/>
    </location>
</feature>
<dbReference type="PROSITE" id="PS50211">
    <property type="entry name" value="DENN"/>
    <property type="match status" value="1"/>
</dbReference>
<dbReference type="GO" id="GO:0005886">
    <property type="term" value="C:plasma membrane"/>
    <property type="evidence" value="ECO:0007669"/>
    <property type="project" value="TreeGrafter"/>
</dbReference>
<evidence type="ECO:0000313" key="3">
    <source>
        <dbReference type="EMBL" id="KAJ3171363.1"/>
    </source>
</evidence>
<evidence type="ECO:0000256" key="1">
    <source>
        <dbReference type="SAM" id="MobiDB-lite"/>
    </source>
</evidence>
<dbReference type="EMBL" id="JADGJQ010000087">
    <property type="protein sequence ID" value="KAJ3171363.1"/>
    <property type="molecule type" value="Genomic_DNA"/>
</dbReference>
<organism evidence="3 4">
    <name type="scientific">Geranomyces variabilis</name>
    <dbReference type="NCBI Taxonomy" id="109894"/>
    <lineage>
        <taxon>Eukaryota</taxon>
        <taxon>Fungi</taxon>
        <taxon>Fungi incertae sedis</taxon>
        <taxon>Chytridiomycota</taxon>
        <taxon>Chytridiomycota incertae sedis</taxon>
        <taxon>Chytridiomycetes</taxon>
        <taxon>Spizellomycetales</taxon>
        <taxon>Powellomycetaceae</taxon>
        <taxon>Geranomyces</taxon>
    </lineage>
</organism>
<accession>A0AAD5TDA1</accession>
<feature type="compositionally biased region" description="Low complexity" evidence="1">
    <location>
        <begin position="1034"/>
        <end position="1052"/>
    </location>
</feature>
<dbReference type="PANTHER" id="PTHR28245">
    <property type="entry name" value="ARF3-INTERACTING PROTEIN 1"/>
    <property type="match status" value="1"/>
</dbReference>
<dbReference type="AlphaFoldDB" id="A0AAD5TDA1"/>
<protein>
    <recommendedName>
        <fullName evidence="2">UDENN domain-containing protein</fullName>
    </recommendedName>
</protein>
<feature type="region of interest" description="Disordered" evidence="1">
    <location>
        <begin position="1082"/>
        <end position="1224"/>
    </location>
</feature>
<dbReference type="Proteomes" id="UP001212152">
    <property type="component" value="Unassembled WGS sequence"/>
</dbReference>